<comment type="function">
    <text evidence="1 6">May protect the nitrogenase Fe-Mo protein from oxidative damage.</text>
</comment>
<evidence type="ECO:0000313" key="7">
    <source>
        <dbReference type="EMBL" id="NML16096.1"/>
    </source>
</evidence>
<evidence type="ECO:0000256" key="1">
    <source>
        <dbReference type="ARBA" id="ARBA00002247"/>
    </source>
</evidence>
<comment type="caution">
    <text evidence="7">The sequence shown here is derived from an EMBL/GenBank/DDBJ whole genome shotgun (WGS) entry which is preliminary data.</text>
</comment>
<gene>
    <name evidence="6 7" type="primary">nifW</name>
    <name evidence="7" type="ORF">HHL10_14030</name>
</gene>
<sequence length="116" mass="13449">MDSLIQRLKALSSAEDFLQFFGVPFDDRVVHVNRLHILKRFYQYLHKAEGLAGLDDVELFRRYRELLVQAYQDFVHSTPAKEKVFKVFQDADGTQHVALSSLREGLAERRAARAAR</sequence>
<comment type="similarity">
    <text evidence="2 6">Belongs to the NifW family.</text>
</comment>
<evidence type="ECO:0000256" key="3">
    <source>
        <dbReference type="ARBA" id="ARBA00011284"/>
    </source>
</evidence>
<dbReference type="HAMAP" id="MF_00529">
    <property type="entry name" value="NifW"/>
    <property type="match status" value="1"/>
</dbReference>
<evidence type="ECO:0000256" key="6">
    <source>
        <dbReference type="HAMAP-Rule" id="MF_00529"/>
    </source>
</evidence>
<dbReference type="RefSeq" id="WP_169160991.1">
    <property type="nucleotide sequence ID" value="NZ_JABBFW010000008.1"/>
</dbReference>
<organism evidence="7 8">
    <name type="scientific">Azohydromonas caseinilytica</name>
    <dbReference type="NCBI Taxonomy" id="2728836"/>
    <lineage>
        <taxon>Bacteria</taxon>
        <taxon>Pseudomonadati</taxon>
        <taxon>Pseudomonadota</taxon>
        <taxon>Betaproteobacteria</taxon>
        <taxon>Burkholderiales</taxon>
        <taxon>Sphaerotilaceae</taxon>
        <taxon>Azohydromonas</taxon>
    </lineage>
</organism>
<accession>A0A848FB50</accession>
<proteinExistence type="inferred from homology"/>
<dbReference type="InterPro" id="IPR004893">
    <property type="entry name" value="NifW"/>
</dbReference>
<name>A0A848FB50_9BURK</name>
<dbReference type="NCBIfam" id="NF002009">
    <property type="entry name" value="PRK00810.1"/>
    <property type="match status" value="1"/>
</dbReference>
<evidence type="ECO:0000256" key="5">
    <source>
        <dbReference type="ARBA" id="ARBA00023231"/>
    </source>
</evidence>
<reference evidence="7 8" key="1">
    <citation type="submission" date="2020-04" db="EMBL/GenBank/DDBJ databases">
        <title>Azohydromonas sp. isolated from soil.</title>
        <authorList>
            <person name="Dahal R.H."/>
        </authorList>
    </citation>
    <scope>NUCLEOTIDE SEQUENCE [LARGE SCALE GENOMIC DNA]</scope>
    <source>
        <strain evidence="7 8">G-1-1-14</strain>
    </source>
</reference>
<protein>
    <recommendedName>
        <fullName evidence="4 6">Nitrogenase-stabilizing/protective protein NifW</fullName>
    </recommendedName>
</protein>
<comment type="subunit">
    <text evidence="3 6">Homotrimer; associates with NifD.</text>
</comment>
<dbReference type="AlphaFoldDB" id="A0A848FB50"/>
<dbReference type="EMBL" id="JABBFW010000008">
    <property type="protein sequence ID" value="NML16096.1"/>
    <property type="molecule type" value="Genomic_DNA"/>
</dbReference>
<keyword evidence="8" id="KW-1185">Reference proteome</keyword>
<evidence type="ECO:0000256" key="4">
    <source>
        <dbReference type="ARBA" id="ARBA00016274"/>
    </source>
</evidence>
<dbReference type="Pfam" id="PF03206">
    <property type="entry name" value="NifW"/>
    <property type="match status" value="1"/>
</dbReference>
<evidence type="ECO:0000313" key="8">
    <source>
        <dbReference type="Proteomes" id="UP000574067"/>
    </source>
</evidence>
<keyword evidence="5 6" id="KW-0535">Nitrogen fixation</keyword>
<dbReference type="Proteomes" id="UP000574067">
    <property type="component" value="Unassembled WGS sequence"/>
</dbReference>
<dbReference type="GO" id="GO:0009399">
    <property type="term" value="P:nitrogen fixation"/>
    <property type="evidence" value="ECO:0007669"/>
    <property type="project" value="UniProtKB-UniRule"/>
</dbReference>
<evidence type="ECO:0000256" key="2">
    <source>
        <dbReference type="ARBA" id="ARBA00008351"/>
    </source>
</evidence>
<dbReference type="PIRSF" id="PIRSF005790">
    <property type="entry name" value="NifW"/>
    <property type="match status" value="1"/>
</dbReference>